<proteinExistence type="predicted"/>
<feature type="region of interest" description="Disordered" evidence="6">
    <location>
        <begin position="369"/>
        <end position="388"/>
    </location>
</feature>
<dbReference type="RefSeq" id="WP_173149185.1">
    <property type="nucleotide sequence ID" value="NZ_CP053985.1"/>
</dbReference>
<feature type="transmembrane region" description="Helical" evidence="7">
    <location>
        <begin position="26"/>
        <end position="45"/>
    </location>
</feature>
<feature type="transmembrane region" description="Helical" evidence="7">
    <location>
        <begin position="220"/>
        <end position="245"/>
    </location>
</feature>
<name>A0A7D4IMW1_9BURK</name>
<keyword evidence="2" id="KW-1003">Cell membrane</keyword>
<dbReference type="CDD" id="cd17324">
    <property type="entry name" value="MFS_NepI_like"/>
    <property type="match status" value="1"/>
</dbReference>
<feature type="transmembrane region" description="Helical" evidence="7">
    <location>
        <begin position="85"/>
        <end position="106"/>
    </location>
</feature>
<evidence type="ECO:0000259" key="8">
    <source>
        <dbReference type="PROSITE" id="PS50850"/>
    </source>
</evidence>
<dbReference type="AlphaFoldDB" id="A0A7D4IMW1"/>
<organism evidence="9 10">
    <name type="scientific">Achromobacter pestifer</name>
    <dbReference type="NCBI Taxonomy" id="1353889"/>
    <lineage>
        <taxon>Bacteria</taxon>
        <taxon>Pseudomonadati</taxon>
        <taxon>Pseudomonadota</taxon>
        <taxon>Betaproteobacteria</taxon>
        <taxon>Burkholderiales</taxon>
        <taxon>Alcaligenaceae</taxon>
        <taxon>Achromobacter</taxon>
    </lineage>
</organism>
<evidence type="ECO:0000256" key="4">
    <source>
        <dbReference type="ARBA" id="ARBA00022989"/>
    </source>
</evidence>
<feature type="transmembrane region" description="Helical" evidence="7">
    <location>
        <begin position="276"/>
        <end position="301"/>
    </location>
</feature>
<dbReference type="GO" id="GO:0022857">
    <property type="term" value="F:transmembrane transporter activity"/>
    <property type="evidence" value="ECO:0007669"/>
    <property type="project" value="InterPro"/>
</dbReference>
<dbReference type="InterPro" id="IPR020846">
    <property type="entry name" value="MFS_dom"/>
</dbReference>
<dbReference type="SUPFAM" id="SSF103473">
    <property type="entry name" value="MFS general substrate transporter"/>
    <property type="match status" value="1"/>
</dbReference>
<keyword evidence="3 7" id="KW-0812">Transmembrane</keyword>
<dbReference type="Proteomes" id="UP000500970">
    <property type="component" value="Chromosome"/>
</dbReference>
<dbReference type="InterPro" id="IPR050189">
    <property type="entry name" value="MFS_Efflux_Transporters"/>
</dbReference>
<keyword evidence="5 7" id="KW-0472">Membrane</keyword>
<evidence type="ECO:0000313" key="10">
    <source>
        <dbReference type="Proteomes" id="UP000500970"/>
    </source>
</evidence>
<feature type="transmembrane region" description="Helical" evidence="7">
    <location>
        <begin position="313"/>
        <end position="334"/>
    </location>
</feature>
<comment type="subcellular location">
    <subcellularLocation>
        <location evidence="1">Cell membrane</location>
        <topology evidence="1">Multi-pass membrane protein</topology>
    </subcellularLocation>
</comment>
<dbReference type="PROSITE" id="PS50850">
    <property type="entry name" value="MFS"/>
    <property type="match status" value="1"/>
</dbReference>
<dbReference type="InterPro" id="IPR011701">
    <property type="entry name" value="MFS"/>
</dbReference>
<evidence type="ECO:0000256" key="1">
    <source>
        <dbReference type="ARBA" id="ARBA00004651"/>
    </source>
</evidence>
<feature type="transmembrane region" description="Helical" evidence="7">
    <location>
        <begin position="113"/>
        <end position="133"/>
    </location>
</feature>
<dbReference type="KEGG" id="apes:FOC84_31215"/>
<dbReference type="Pfam" id="PF07690">
    <property type="entry name" value="MFS_1"/>
    <property type="match status" value="1"/>
</dbReference>
<feature type="transmembrane region" description="Helical" evidence="7">
    <location>
        <begin position="252"/>
        <end position="270"/>
    </location>
</feature>
<dbReference type="Gene3D" id="1.20.1250.20">
    <property type="entry name" value="MFS general substrate transporter like domains"/>
    <property type="match status" value="1"/>
</dbReference>
<dbReference type="EMBL" id="CP053985">
    <property type="protein sequence ID" value="QKH39163.1"/>
    <property type="molecule type" value="Genomic_DNA"/>
</dbReference>
<dbReference type="PANTHER" id="PTHR43124:SF3">
    <property type="entry name" value="CHLORAMPHENICOL EFFLUX PUMP RV0191"/>
    <property type="match status" value="1"/>
</dbReference>
<evidence type="ECO:0000256" key="5">
    <source>
        <dbReference type="ARBA" id="ARBA00023136"/>
    </source>
</evidence>
<dbReference type="InterPro" id="IPR036259">
    <property type="entry name" value="MFS_trans_sf"/>
</dbReference>
<evidence type="ECO:0000256" key="2">
    <source>
        <dbReference type="ARBA" id="ARBA00022475"/>
    </source>
</evidence>
<protein>
    <submittedName>
        <fullName evidence="9">MFS transporter</fullName>
    </submittedName>
</protein>
<evidence type="ECO:0000256" key="3">
    <source>
        <dbReference type="ARBA" id="ARBA00022692"/>
    </source>
</evidence>
<feature type="domain" description="Major facilitator superfamily (MFS) profile" evidence="8">
    <location>
        <begin position="1"/>
        <end position="366"/>
    </location>
</feature>
<feature type="transmembrane region" description="Helical" evidence="7">
    <location>
        <begin position="57"/>
        <end position="79"/>
    </location>
</feature>
<evidence type="ECO:0000256" key="6">
    <source>
        <dbReference type="SAM" id="MobiDB-lite"/>
    </source>
</evidence>
<evidence type="ECO:0000256" key="7">
    <source>
        <dbReference type="SAM" id="Phobius"/>
    </source>
</evidence>
<keyword evidence="10" id="KW-1185">Reference proteome</keyword>
<accession>A0A7D4IMW1</accession>
<feature type="transmembrane region" description="Helical" evidence="7">
    <location>
        <begin position="340"/>
        <end position="359"/>
    </location>
</feature>
<reference evidence="9 10" key="1">
    <citation type="submission" date="2020-05" db="EMBL/GenBank/DDBJ databases">
        <title>FDA dAtabase for Regulatory Grade micrObial Sequences (FDA-ARGOS): Supporting development and validation of Infectious Disease Dx tests.</title>
        <authorList>
            <person name="Sproer C."/>
            <person name="Gronow S."/>
            <person name="Severitt S."/>
            <person name="Schroder I."/>
            <person name="Tallon L."/>
            <person name="Sadzewicz L."/>
            <person name="Zhao X."/>
            <person name="Vavikolanu K."/>
            <person name="Mehta A."/>
            <person name="Aluvathingal J."/>
            <person name="Nadendla S."/>
            <person name="Myers T."/>
            <person name="Yan Y."/>
            <person name="Sichtig H."/>
        </authorList>
    </citation>
    <scope>NUCLEOTIDE SEQUENCE [LARGE SCALE GENOMIC DNA]</scope>
    <source>
        <strain evidence="9 10">FDAARGOS_790</strain>
    </source>
</reference>
<feature type="transmembrane region" description="Helical" evidence="7">
    <location>
        <begin position="190"/>
        <end position="208"/>
    </location>
</feature>
<feature type="transmembrane region" description="Helical" evidence="7">
    <location>
        <begin position="145"/>
        <end position="169"/>
    </location>
</feature>
<gene>
    <name evidence="9" type="ORF">FOC84_31215</name>
</gene>
<feature type="compositionally biased region" description="Polar residues" evidence="6">
    <location>
        <begin position="371"/>
        <end position="388"/>
    </location>
</feature>
<dbReference type="PANTHER" id="PTHR43124">
    <property type="entry name" value="PURINE EFFLUX PUMP PBUE"/>
    <property type="match status" value="1"/>
</dbReference>
<sequence length="388" mass="38732">MVTTEFAPIGLLTQMAADLGHGEAELGLTVTLFAWIGAGSGLLAAGRLGSVSRKPLLICLMLMMVAANAATMAAPTYAALLGARALGAVANGVFWALAAATATRIAPPGRAGLATAIIFGGISIATVAGVPLANLIGHAWNWRAAFGAIGALAAVAALLMLIMLPPIPGVSSAARQGLGFVLRAAPLRRIYLVTACATTAHFWAYTFIDPYLSAVPGMPATMVATLLLAFGAAGVLGNIAAGVLLDRHLREVTLTALAGLCAALIALGIIGPESFLAPIALLLACWGASITALFTCLQAWILRAAGNAATSAAAGHTAVLNGAIGCGATLGGIMLAKTGVAGTLLSAGAIAAIAMALALRQRFPAAAGSCNAPQSRLCRQTSPGEVQQ</sequence>
<evidence type="ECO:0000313" key="9">
    <source>
        <dbReference type="EMBL" id="QKH39163.1"/>
    </source>
</evidence>
<keyword evidence="4 7" id="KW-1133">Transmembrane helix</keyword>
<dbReference type="GO" id="GO:0005886">
    <property type="term" value="C:plasma membrane"/>
    <property type="evidence" value="ECO:0007669"/>
    <property type="project" value="UniProtKB-SubCell"/>
</dbReference>